<comment type="caution">
    <text evidence="2">The sequence shown here is derived from an EMBL/GenBank/DDBJ whole genome shotgun (WGS) entry which is preliminary data.</text>
</comment>
<name>A0A7W7FKX5_9MICO</name>
<keyword evidence="1" id="KW-0472">Membrane</keyword>
<evidence type="ECO:0000256" key="1">
    <source>
        <dbReference type="SAM" id="Phobius"/>
    </source>
</evidence>
<gene>
    <name evidence="2" type="ORF">BKA24_001498</name>
</gene>
<feature type="transmembrane region" description="Helical" evidence="1">
    <location>
        <begin position="139"/>
        <end position="161"/>
    </location>
</feature>
<proteinExistence type="predicted"/>
<dbReference type="EMBL" id="JACHMD010000001">
    <property type="protein sequence ID" value="MBB4666789.1"/>
    <property type="molecule type" value="Genomic_DNA"/>
</dbReference>
<feature type="transmembrane region" description="Helical" evidence="1">
    <location>
        <begin position="238"/>
        <end position="257"/>
    </location>
</feature>
<keyword evidence="1" id="KW-0812">Transmembrane</keyword>
<sequence>MTGQRTHRYLRLSLVGVVFALAVAVTAETVRTGVLLPSISDYYYSPAGGVFSAALAATAVALLALSGRDLESVLLDVAAIFAPLIAIVPTGFRLEPVVPDAVMPTVLNGVATYLVVLGAVLVLAIVLTVRGQIPWRRTVAIGSVALVVGVGLAVLAFAPGLREQFPFAGGVNVHLVVTVCFFSVFAAIPIVNALPRTRDPAAPRPSRAVRVVYFVIPVAMVIDLLMTVIIGIRMPHTPAVFIGEAIALGLFAVFWAVQTVERWDAADPPSLVAAS</sequence>
<reference evidence="2 3" key="1">
    <citation type="submission" date="2020-08" db="EMBL/GenBank/DDBJ databases">
        <title>Sequencing the genomes of 1000 actinobacteria strains.</title>
        <authorList>
            <person name="Klenk H.-P."/>
        </authorList>
    </citation>
    <scope>NUCLEOTIDE SEQUENCE [LARGE SCALE GENOMIC DNA]</scope>
    <source>
        <strain evidence="2 3">DSM 24947</strain>
    </source>
</reference>
<organism evidence="2 3">
    <name type="scientific">Microbacterium marinum</name>
    <dbReference type="NCBI Taxonomy" id="421115"/>
    <lineage>
        <taxon>Bacteria</taxon>
        <taxon>Bacillati</taxon>
        <taxon>Actinomycetota</taxon>
        <taxon>Actinomycetes</taxon>
        <taxon>Micrococcales</taxon>
        <taxon>Microbacteriaceae</taxon>
        <taxon>Microbacterium</taxon>
    </lineage>
</organism>
<evidence type="ECO:0000313" key="2">
    <source>
        <dbReference type="EMBL" id="MBB4666789.1"/>
    </source>
</evidence>
<keyword evidence="1" id="KW-1133">Transmembrane helix</keyword>
<accession>A0A7W7FKX5</accession>
<protein>
    <recommendedName>
        <fullName evidence="4">Frag1/DRAM/Sfk1 family protein</fullName>
    </recommendedName>
</protein>
<feature type="transmembrane region" description="Helical" evidence="1">
    <location>
        <begin position="73"/>
        <end position="94"/>
    </location>
</feature>
<dbReference type="RefSeq" id="WP_184216645.1">
    <property type="nucleotide sequence ID" value="NZ_JACHMD010000001.1"/>
</dbReference>
<feature type="transmembrane region" description="Helical" evidence="1">
    <location>
        <begin position="43"/>
        <end position="66"/>
    </location>
</feature>
<keyword evidence="3" id="KW-1185">Reference proteome</keyword>
<evidence type="ECO:0000313" key="3">
    <source>
        <dbReference type="Proteomes" id="UP000573729"/>
    </source>
</evidence>
<feature type="transmembrane region" description="Helical" evidence="1">
    <location>
        <begin position="173"/>
        <end position="191"/>
    </location>
</feature>
<dbReference type="Proteomes" id="UP000573729">
    <property type="component" value="Unassembled WGS sequence"/>
</dbReference>
<evidence type="ECO:0008006" key="4">
    <source>
        <dbReference type="Google" id="ProtNLM"/>
    </source>
</evidence>
<dbReference type="AlphaFoldDB" id="A0A7W7FKX5"/>
<feature type="transmembrane region" description="Helical" evidence="1">
    <location>
        <begin position="211"/>
        <end position="232"/>
    </location>
</feature>
<feature type="transmembrane region" description="Helical" evidence="1">
    <location>
        <begin position="106"/>
        <end position="127"/>
    </location>
</feature>